<gene>
    <name evidence="3" type="primary">dac</name>
    <name evidence="3" type="ORF">DB44_BG00140</name>
</gene>
<dbReference type="Gene3D" id="3.40.710.10">
    <property type="entry name" value="DD-peptidase/beta-lactamase superfamily"/>
    <property type="match status" value="1"/>
</dbReference>
<feature type="transmembrane region" description="Helical" evidence="1">
    <location>
        <begin position="43"/>
        <end position="61"/>
    </location>
</feature>
<keyword evidence="3" id="KW-0645">Protease</keyword>
<keyword evidence="3" id="KW-0121">Carboxypeptidase</keyword>
<keyword evidence="3" id="KW-0378">Hydrolase</keyword>
<dbReference type="AlphaFoldDB" id="A0A0C1JQ17"/>
<evidence type="ECO:0000256" key="1">
    <source>
        <dbReference type="SAM" id="Phobius"/>
    </source>
</evidence>
<evidence type="ECO:0000313" key="3">
    <source>
        <dbReference type="EMBL" id="KIC73325.1"/>
    </source>
</evidence>
<dbReference type="Pfam" id="PF00768">
    <property type="entry name" value="Peptidase_S11"/>
    <property type="match status" value="1"/>
</dbReference>
<proteinExistence type="predicted"/>
<dbReference type="GO" id="GO:0009002">
    <property type="term" value="F:serine-type D-Ala-D-Ala carboxypeptidase activity"/>
    <property type="evidence" value="ECO:0007669"/>
    <property type="project" value="InterPro"/>
</dbReference>
<name>A0A0C1JQ17_9BACT</name>
<dbReference type="GO" id="GO:0006508">
    <property type="term" value="P:proteolysis"/>
    <property type="evidence" value="ECO:0007669"/>
    <property type="project" value="InterPro"/>
</dbReference>
<sequence length="464" mass="52617">MIILIYFLIDFQFLVVFFYNFSDFIRNILVSKRQVEHGFKMRVWYIFLVTIISFSLRSAPLDFKIAGEAAILLNAESGAILFEQEAYTCQFPASTTKVATALYALSKKQDLNQMMTAEQDSLTTLSQEAKKKTNYDPPYRLEPDGSHIGLKKGEMMSLHDLLGGMLIPSGNDAANVIANALGPTIPVFMAELNIYLKKIGCEKTTFYNPHGLHHPQHQTTAYDLALITKEALKQPVFCELIGQKKYLRPKTNKQAATTLLQTNRLIRPGSFYYSKAIGGKTGYHAKAKKTYIGVARSEERTLIVVLLGYQERNTIFQDAIKLFDAAFNQPKIQRTFLKEGRQSFAQNLPKAACPLQTHLEEPLKLDYYLAEDPEAKCLLYWMIPSLPIQKDQQVGELHLIAKNGSLIKKASLLALGDVSYAWPYSWMANIESFFGQLSWLWVSLVSLFIFGLLFFIWKSSPKKL</sequence>
<keyword evidence="1" id="KW-1133">Transmembrane helix</keyword>
<evidence type="ECO:0000259" key="2">
    <source>
        <dbReference type="Pfam" id="PF00768"/>
    </source>
</evidence>
<keyword evidence="1" id="KW-0472">Membrane</keyword>
<dbReference type="EMBL" id="JSAN01000030">
    <property type="protein sequence ID" value="KIC73325.1"/>
    <property type="molecule type" value="Genomic_DNA"/>
</dbReference>
<reference evidence="3 4" key="1">
    <citation type="journal article" date="2014" name="Mol. Biol. Evol.">
        <title>Massive expansion of Ubiquitination-related gene families within the Chlamydiae.</title>
        <authorList>
            <person name="Domman D."/>
            <person name="Collingro A."/>
            <person name="Lagkouvardos I."/>
            <person name="Gehre L."/>
            <person name="Weinmaier T."/>
            <person name="Rattei T."/>
            <person name="Subtil A."/>
            <person name="Horn M."/>
        </authorList>
    </citation>
    <scope>NUCLEOTIDE SEQUENCE [LARGE SCALE GENOMIC DNA]</scope>
    <source>
        <strain evidence="3 4">EI2</strain>
    </source>
</reference>
<keyword evidence="1" id="KW-0812">Transmembrane</keyword>
<accession>A0A0C1JQ17</accession>
<dbReference type="InterPro" id="IPR001967">
    <property type="entry name" value="Peptidase_S11_N"/>
</dbReference>
<dbReference type="InterPro" id="IPR012338">
    <property type="entry name" value="Beta-lactam/transpept-like"/>
</dbReference>
<feature type="domain" description="Peptidase S11 D-alanyl-D-alanine carboxypeptidase A N-terminal" evidence="2">
    <location>
        <begin position="64"/>
        <end position="309"/>
    </location>
</feature>
<dbReference type="PANTHER" id="PTHR21581:SF26">
    <property type="entry name" value="D-ALANYL-D-ALANINE ENDOPEPTIDASE"/>
    <property type="match status" value="1"/>
</dbReference>
<comment type="caution">
    <text evidence="3">The sequence shown here is derived from an EMBL/GenBank/DDBJ whole genome shotgun (WGS) entry which is preliminary data.</text>
</comment>
<dbReference type="PANTHER" id="PTHR21581">
    <property type="entry name" value="D-ALANYL-D-ALANINE CARBOXYPEPTIDASE"/>
    <property type="match status" value="1"/>
</dbReference>
<feature type="transmembrane region" description="Helical" evidence="1">
    <location>
        <begin position="6"/>
        <end position="22"/>
    </location>
</feature>
<dbReference type="SUPFAM" id="SSF56601">
    <property type="entry name" value="beta-lactamase/transpeptidase-like"/>
    <property type="match status" value="1"/>
</dbReference>
<evidence type="ECO:0000313" key="4">
    <source>
        <dbReference type="Proteomes" id="UP000031465"/>
    </source>
</evidence>
<dbReference type="PATRIC" id="fig|362787.3.peg.428"/>
<feature type="transmembrane region" description="Helical" evidence="1">
    <location>
        <begin position="439"/>
        <end position="457"/>
    </location>
</feature>
<organism evidence="3 4">
    <name type="scientific">Candidatus Protochlamydia amoebophila</name>
    <dbReference type="NCBI Taxonomy" id="362787"/>
    <lineage>
        <taxon>Bacteria</taxon>
        <taxon>Pseudomonadati</taxon>
        <taxon>Chlamydiota</taxon>
        <taxon>Chlamydiia</taxon>
        <taxon>Parachlamydiales</taxon>
        <taxon>Parachlamydiaceae</taxon>
        <taxon>Candidatus Protochlamydia</taxon>
    </lineage>
</organism>
<dbReference type="Proteomes" id="UP000031465">
    <property type="component" value="Unassembled WGS sequence"/>
</dbReference>
<protein>
    <submittedName>
        <fullName evidence="3">Putative serine-type D-Ala-D-Ala carboxypeptidase (Penicillin binding protein)</fullName>
    </submittedName>
</protein>